<evidence type="ECO:0000256" key="12">
    <source>
        <dbReference type="ARBA" id="ARBA00023136"/>
    </source>
</evidence>
<evidence type="ECO:0000256" key="6">
    <source>
        <dbReference type="ARBA" id="ARBA00022692"/>
    </source>
</evidence>
<evidence type="ECO:0000256" key="4">
    <source>
        <dbReference type="ARBA" id="ARBA00012483"/>
    </source>
</evidence>
<feature type="compositionally biased region" description="Low complexity" evidence="13">
    <location>
        <begin position="989"/>
        <end position="999"/>
    </location>
</feature>
<dbReference type="SMART" id="SM00744">
    <property type="entry name" value="RINGv"/>
    <property type="match status" value="1"/>
</dbReference>
<comment type="subcellular location">
    <subcellularLocation>
        <location evidence="2">Membrane</location>
        <topology evidence="2">Multi-pass membrane protein</topology>
    </subcellularLocation>
</comment>
<evidence type="ECO:0000256" key="14">
    <source>
        <dbReference type="SAM" id="Phobius"/>
    </source>
</evidence>
<accession>D8LBR1</accession>
<dbReference type="InterPro" id="IPR013083">
    <property type="entry name" value="Znf_RING/FYVE/PHD"/>
</dbReference>
<evidence type="ECO:0000256" key="7">
    <source>
        <dbReference type="ARBA" id="ARBA00022723"/>
    </source>
</evidence>
<dbReference type="GO" id="GO:0005789">
    <property type="term" value="C:endoplasmic reticulum membrane"/>
    <property type="evidence" value="ECO:0007669"/>
    <property type="project" value="TreeGrafter"/>
</dbReference>
<feature type="compositionally biased region" description="Pro residues" evidence="13">
    <location>
        <begin position="551"/>
        <end position="564"/>
    </location>
</feature>
<feature type="region of interest" description="Disordered" evidence="13">
    <location>
        <begin position="989"/>
        <end position="1041"/>
    </location>
</feature>
<feature type="domain" description="RING-CH-type" evidence="15">
    <location>
        <begin position="59"/>
        <end position="120"/>
    </location>
</feature>
<dbReference type="CDD" id="cd16702">
    <property type="entry name" value="RING_CH-C4HC3_MARCH6"/>
    <property type="match status" value="1"/>
</dbReference>
<feature type="region of interest" description="Disordered" evidence="13">
    <location>
        <begin position="317"/>
        <end position="338"/>
    </location>
</feature>
<evidence type="ECO:0000256" key="3">
    <source>
        <dbReference type="ARBA" id="ARBA00004906"/>
    </source>
</evidence>
<dbReference type="EC" id="2.3.2.27" evidence="4"/>
<dbReference type="InterPro" id="IPR011016">
    <property type="entry name" value="Znf_RING-CH"/>
</dbReference>
<sequence>MEFEGEDQRTLNELVRTLSGRLDLLIDGDQPPHQRAAGGGGGGGGGASPSAEDAHGPSPSEDEPPECRVCRGEPEPGRRLYAPCLCSGSIMHTHEDCLLEWLQHSGKDTCELCGALFRFTPVYDAGAPQRVPLYQVLTTCGRKVMVKWLPLCLRVLMVAGLWLLFVPVCTSWLYRIWIHRTRVLLPQLFLQRLNMACIWSDCISGIIVTAAIILSFLSLMTFADFLADQLLRDDFGGIGLDGMNLVEAMAEAMDDLRIDNNNNQVHDRVPPPPQEPQQLGPLPGHAPDRRANHGHGGGGVGGVGDVVAPAAAAAAAGRGARAAEPPAGGGRPDNRGVGEAHQGEALAAIEERRPAAPREAESGGGSPAHPADGSARDADDHDRRIGSNSTGGGGGGGGAHGGVKAEGLATEERNIPREGERVSVPELAESAAAAERQNLAQPRFRRNVDPMAYDTDDEEGEEEEAAPGDTFLGLKYRPPTPPRKGGGQGRAAQSRTRRWSGHKDDHNDAAAAAAAAAALRAGANNAEPRVRADGGGGGGGGNGGGDGGVAPPRPPTPPLPPPENAEPAAAGAGAGVGQVPRVPLAADEEEEPEDDLNDEFLDGDMDVHMAIDELLGIRGPVTMLLRNVLWLLAFHGAYLGLFAFFPFSIGASVTHAVSKYLDPHVLSSLGGRSELYLALRDVVQGWYELATSSEEQENTLRLPDLATICLGYMVMSSMVFMWRGIINAISNRTNTQILLRAKKAMRVIAAVVKVGLLLSLKMLLLPLLLGVCLDATTLPLFGCTGEARARFMAQHLVGSLLLHWVLGITFMLFVTVSVLQLREVVHPEVLSLIIRPQEPHPDLLGSLLQESGRTHARRMAMSLAIYLALVLMFVWVPTRLVGTLFPAVMPVQLELRYGMPQLQIPVELVILHLAMLAFLEKYQNRIGEMQHSWLVAVCGRLGLTRFVLPQPIVARLPRPGPPPTTFGFSTFDDADGAGAGSAAAAAAEANGATAAPGSTLRRRSTSSRGLGASGGGGSSTNGADDQGAEQGDGGGGRGWGAAVKAWWDGGEAGKDEEEGIIVGPPLRRPPPGWDDPAGVAQGRWAWGAEPPGEVQLNLAPRRRHGARAVPLVAVLLLAAWATVLVAALCLVVLPFLLGRLLFSLIHLPRRWTHDTASFAVGLTLLKAALLQVEAGLAHGSWAEVSPRGVLWNFAGAVVVRLLAMVLIPTVVSLVAGTWMDAYGADGQFVQLGHFRAALFALTLTRASAYLIQPVRAWLTALHDSVRDDRYLVGMRLQDHSDKSQAGALISREIGLARGRQEGPAS</sequence>
<dbReference type="InParanoid" id="D8LBR1"/>
<feature type="compositionally biased region" description="Acidic residues" evidence="13">
    <location>
        <begin position="454"/>
        <end position="466"/>
    </location>
</feature>
<feature type="compositionally biased region" description="Low complexity" evidence="13">
    <location>
        <begin position="509"/>
        <end position="526"/>
    </location>
</feature>
<keyword evidence="9" id="KW-0833">Ubl conjugation pathway</keyword>
<feature type="transmembrane region" description="Helical" evidence="14">
    <location>
        <begin position="747"/>
        <end position="769"/>
    </location>
</feature>
<evidence type="ECO:0000313" key="17">
    <source>
        <dbReference type="Proteomes" id="UP000002630"/>
    </source>
</evidence>
<feature type="compositionally biased region" description="Gly residues" evidence="13">
    <location>
        <begin position="1030"/>
        <end position="1039"/>
    </location>
</feature>
<dbReference type="GO" id="GO:0061630">
    <property type="term" value="F:ubiquitin protein ligase activity"/>
    <property type="evidence" value="ECO:0007669"/>
    <property type="project" value="UniProtKB-EC"/>
</dbReference>
<dbReference type="PANTHER" id="PTHR13145:SF0">
    <property type="entry name" value="E3 UBIQUITIN-PROTEIN LIGASE MARCHF6"/>
    <property type="match status" value="1"/>
</dbReference>
<feature type="compositionally biased region" description="Low complexity" evidence="13">
    <location>
        <begin position="317"/>
        <end position="326"/>
    </location>
</feature>
<gene>
    <name evidence="16" type="ORF">Esi_0000_0597</name>
</gene>
<evidence type="ECO:0000256" key="8">
    <source>
        <dbReference type="ARBA" id="ARBA00022771"/>
    </source>
</evidence>
<dbReference type="GO" id="GO:0036503">
    <property type="term" value="P:ERAD pathway"/>
    <property type="evidence" value="ECO:0007669"/>
    <property type="project" value="TreeGrafter"/>
</dbReference>
<feature type="region of interest" description="Disordered" evidence="13">
    <location>
        <begin position="352"/>
        <end position="575"/>
    </location>
</feature>
<dbReference type="OMA" id="WLHYSLV"/>
<dbReference type="OrthoDB" id="264354at2759"/>
<feature type="region of interest" description="Disordered" evidence="13">
    <location>
        <begin position="261"/>
        <end position="303"/>
    </location>
</feature>
<dbReference type="STRING" id="2880.D8LBR1"/>
<keyword evidence="8" id="KW-0863">Zinc-finger</keyword>
<feature type="compositionally biased region" description="Gly residues" evidence="13">
    <location>
        <begin position="533"/>
        <end position="548"/>
    </location>
</feature>
<dbReference type="Pfam" id="PF12906">
    <property type="entry name" value="RINGv"/>
    <property type="match status" value="1"/>
</dbReference>
<feature type="transmembrane region" description="Helical" evidence="14">
    <location>
        <begin position="863"/>
        <end position="882"/>
    </location>
</feature>
<protein>
    <recommendedName>
        <fullName evidence="4">RING-type E3 ubiquitin transferase</fullName>
        <ecNumber evidence="4">2.3.2.27</ecNumber>
    </recommendedName>
</protein>
<evidence type="ECO:0000313" key="16">
    <source>
        <dbReference type="EMBL" id="CBN76770.1"/>
    </source>
</evidence>
<feature type="compositionally biased region" description="Basic and acidic residues" evidence="13">
    <location>
        <begin position="352"/>
        <end position="361"/>
    </location>
</feature>
<dbReference type="EMBL" id="FN649726">
    <property type="protein sequence ID" value="CBN76770.1"/>
    <property type="molecule type" value="Genomic_DNA"/>
</dbReference>
<feature type="transmembrane region" description="Helical" evidence="14">
    <location>
        <begin position="705"/>
        <end position="726"/>
    </location>
</feature>
<dbReference type="Proteomes" id="UP000002630">
    <property type="component" value="Linkage Group LG01"/>
</dbReference>
<keyword evidence="17" id="KW-1185">Reference proteome</keyword>
<comment type="pathway">
    <text evidence="3">Protein modification; protein ubiquitination.</text>
</comment>
<feature type="transmembrane region" description="Helical" evidence="14">
    <location>
        <begin position="801"/>
        <end position="821"/>
    </location>
</feature>
<feature type="transmembrane region" description="Helical" evidence="14">
    <location>
        <begin position="151"/>
        <end position="178"/>
    </location>
</feature>
<feature type="transmembrane region" description="Helical" evidence="14">
    <location>
        <begin position="902"/>
        <end position="919"/>
    </location>
</feature>
<feature type="compositionally biased region" description="Gly residues" evidence="13">
    <location>
        <begin position="294"/>
        <end position="303"/>
    </location>
</feature>
<evidence type="ECO:0000256" key="13">
    <source>
        <dbReference type="SAM" id="MobiDB-lite"/>
    </source>
</evidence>
<feature type="compositionally biased region" description="Gly residues" evidence="13">
    <location>
        <begin position="389"/>
        <end position="401"/>
    </location>
</feature>
<keyword evidence="7" id="KW-0479">Metal-binding</keyword>
<feature type="compositionally biased region" description="Low complexity" evidence="13">
    <location>
        <begin position="565"/>
        <end position="575"/>
    </location>
</feature>
<feature type="region of interest" description="Disordered" evidence="13">
    <location>
        <begin position="24"/>
        <end position="69"/>
    </location>
</feature>
<evidence type="ECO:0000256" key="11">
    <source>
        <dbReference type="ARBA" id="ARBA00022989"/>
    </source>
</evidence>
<feature type="transmembrane region" description="Helical" evidence="14">
    <location>
        <begin position="198"/>
        <end position="222"/>
    </location>
</feature>
<evidence type="ECO:0000256" key="5">
    <source>
        <dbReference type="ARBA" id="ARBA00022679"/>
    </source>
</evidence>
<evidence type="ECO:0000259" key="15">
    <source>
        <dbReference type="PROSITE" id="PS51292"/>
    </source>
</evidence>
<feature type="compositionally biased region" description="Basic and acidic residues" evidence="13">
    <location>
        <begin position="374"/>
        <end position="385"/>
    </location>
</feature>
<evidence type="ECO:0000256" key="10">
    <source>
        <dbReference type="ARBA" id="ARBA00022833"/>
    </source>
</evidence>
<feature type="compositionally biased region" description="Gly residues" evidence="13">
    <location>
        <begin position="37"/>
        <end position="47"/>
    </location>
</feature>
<feature type="transmembrane region" description="Helical" evidence="14">
    <location>
        <begin position="628"/>
        <end position="649"/>
    </location>
</feature>
<dbReference type="PROSITE" id="PS51292">
    <property type="entry name" value="ZF_RING_CH"/>
    <property type="match status" value="1"/>
</dbReference>
<keyword evidence="10" id="KW-0862">Zinc</keyword>
<evidence type="ECO:0000256" key="9">
    <source>
        <dbReference type="ARBA" id="ARBA00022786"/>
    </source>
</evidence>
<dbReference type="Gene3D" id="3.30.40.10">
    <property type="entry name" value="Zinc/RING finger domain, C3HC4 (zinc finger)"/>
    <property type="match status" value="1"/>
</dbReference>
<dbReference type="eggNOG" id="KOG1609">
    <property type="taxonomic scope" value="Eukaryota"/>
</dbReference>
<comment type="catalytic activity">
    <reaction evidence="1">
        <text>S-ubiquitinyl-[E2 ubiquitin-conjugating enzyme]-L-cysteine + [acceptor protein]-L-lysine = [E2 ubiquitin-conjugating enzyme]-L-cysteine + N(6)-ubiquitinyl-[acceptor protein]-L-lysine.</text>
        <dbReference type="EC" id="2.3.2.27"/>
    </reaction>
</comment>
<dbReference type="EMBL" id="FN647682">
    <property type="protein sequence ID" value="CBN76770.1"/>
    <property type="molecule type" value="Genomic_DNA"/>
</dbReference>
<keyword evidence="5" id="KW-0808">Transferase</keyword>
<keyword evidence="6 14" id="KW-0812">Transmembrane</keyword>
<feature type="transmembrane region" description="Helical" evidence="14">
    <location>
        <begin position="1189"/>
        <end position="1214"/>
    </location>
</feature>
<proteinExistence type="predicted"/>
<reference evidence="16 17" key="1">
    <citation type="journal article" date="2010" name="Nature">
        <title>The Ectocarpus genome and the independent evolution of multicellularity in brown algae.</title>
        <authorList>
            <person name="Cock J.M."/>
            <person name="Sterck L."/>
            <person name="Rouze P."/>
            <person name="Scornet D."/>
            <person name="Allen A.E."/>
            <person name="Amoutzias G."/>
            <person name="Anthouard V."/>
            <person name="Artiguenave F."/>
            <person name="Aury J.M."/>
            <person name="Badger J.H."/>
            <person name="Beszteri B."/>
            <person name="Billiau K."/>
            <person name="Bonnet E."/>
            <person name="Bothwell J.H."/>
            <person name="Bowler C."/>
            <person name="Boyen C."/>
            <person name="Brownlee C."/>
            <person name="Carrano C.J."/>
            <person name="Charrier B."/>
            <person name="Cho G.Y."/>
            <person name="Coelho S.M."/>
            <person name="Collen J."/>
            <person name="Corre E."/>
            <person name="Da Silva C."/>
            <person name="Delage L."/>
            <person name="Delaroque N."/>
            <person name="Dittami S.M."/>
            <person name="Doulbeau S."/>
            <person name="Elias M."/>
            <person name="Farnham G."/>
            <person name="Gachon C.M."/>
            <person name="Gschloessl B."/>
            <person name="Heesch S."/>
            <person name="Jabbari K."/>
            <person name="Jubin C."/>
            <person name="Kawai H."/>
            <person name="Kimura K."/>
            <person name="Kloareg B."/>
            <person name="Kupper F.C."/>
            <person name="Lang D."/>
            <person name="Le Bail A."/>
            <person name="Leblanc C."/>
            <person name="Lerouge P."/>
            <person name="Lohr M."/>
            <person name="Lopez P.J."/>
            <person name="Martens C."/>
            <person name="Maumus F."/>
            <person name="Michel G."/>
            <person name="Miranda-Saavedra D."/>
            <person name="Morales J."/>
            <person name="Moreau H."/>
            <person name="Motomura T."/>
            <person name="Nagasato C."/>
            <person name="Napoli C.A."/>
            <person name="Nelson D.R."/>
            <person name="Nyvall-Collen P."/>
            <person name="Peters A.F."/>
            <person name="Pommier C."/>
            <person name="Potin P."/>
            <person name="Poulain J."/>
            <person name="Quesneville H."/>
            <person name="Read B."/>
            <person name="Rensing S.A."/>
            <person name="Ritter A."/>
            <person name="Rousvoal S."/>
            <person name="Samanta M."/>
            <person name="Samson G."/>
            <person name="Schroeder D.C."/>
            <person name="Segurens B."/>
            <person name="Strittmatter M."/>
            <person name="Tonon T."/>
            <person name="Tregear J.W."/>
            <person name="Valentin K."/>
            <person name="von Dassow P."/>
            <person name="Yamagishi T."/>
            <person name="Van de Peer Y."/>
            <person name="Wincker P."/>
        </authorList>
    </citation>
    <scope>NUCLEOTIDE SEQUENCE [LARGE SCALE GENOMIC DNA]</scope>
    <source>
        <strain evidence="17">Ec32 / CCAP1310/4</strain>
    </source>
</reference>
<evidence type="ECO:0000256" key="2">
    <source>
        <dbReference type="ARBA" id="ARBA00004141"/>
    </source>
</evidence>
<feature type="transmembrane region" description="Helical" evidence="14">
    <location>
        <begin position="1111"/>
        <end position="1136"/>
    </location>
</feature>
<organism evidence="16 17">
    <name type="scientific">Ectocarpus siliculosus</name>
    <name type="common">Brown alga</name>
    <name type="synonym">Conferva siliculosa</name>
    <dbReference type="NCBI Taxonomy" id="2880"/>
    <lineage>
        <taxon>Eukaryota</taxon>
        <taxon>Sar</taxon>
        <taxon>Stramenopiles</taxon>
        <taxon>Ochrophyta</taxon>
        <taxon>PX clade</taxon>
        <taxon>Phaeophyceae</taxon>
        <taxon>Ectocarpales</taxon>
        <taxon>Ectocarpaceae</taxon>
        <taxon>Ectocarpus</taxon>
    </lineage>
</organism>
<name>D8LBR1_ECTSI</name>
<dbReference type="GO" id="GO:0008270">
    <property type="term" value="F:zinc ion binding"/>
    <property type="evidence" value="ECO:0007669"/>
    <property type="project" value="UniProtKB-KW"/>
</dbReference>
<dbReference type="PANTHER" id="PTHR13145">
    <property type="entry name" value="SSM4 PROTEIN"/>
    <property type="match status" value="1"/>
</dbReference>
<keyword evidence="11 14" id="KW-1133">Transmembrane helix</keyword>
<feature type="compositionally biased region" description="Basic and acidic residues" evidence="13">
    <location>
        <begin position="410"/>
        <end position="423"/>
    </location>
</feature>
<evidence type="ECO:0000256" key="1">
    <source>
        <dbReference type="ARBA" id="ARBA00000900"/>
    </source>
</evidence>
<keyword evidence="12 14" id="KW-0472">Membrane</keyword>
<dbReference type="SUPFAM" id="SSF57850">
    <property type="entry name" value="RING/U-box"/>
    <property type="match status" value="1"/>
</dbReference>
<feature type="compositionally biased region" description="Low complexity" evidence="13">
    <location>
        <begin position="1020"/>
        <end position="1029"/>
    </location>
</feature>